<organism evidence="1 2">
    <name type="scientific">Lyngbya confervoides BDU141951</name>
    <dbReference type="NCBI Taxonomy" id="1574623"/>
    <lineage>
        <taxon>Bacteria</taxon>
        <taxon>Bacillati</taxon>
        <taxon>Cyanobacteriota</taxon>
        <taxon>Cyanophyceae</taxon>
        <taxon>Oscillatoriophycideae</taxon>
        <taxon>Oscillatoriales</taxon>
        <taxon>Microcoleaceae</taxon>
        <taxon>Lyngbya</taxon>
    </lineage>
</organism>
<gene>
    <name evidence="1" type="ORF">QQ91_0006160</name>
</gene>
<comment type="caution">
    <text evidence="1">The sequence shown here is derived from an EMBL/GenBank/DDBJ whole genome shotgun (WGS) entry which is preliminary data.</text>
</comment>
<evidence type="ECO:0000313" key="2">
    <source>
        <dbReference type="Proteomes" id="UP000031561"/>
    </source>
</evidence>
<evidence type="ECO:0000313" key="1">
    <source>
        <dbReference type="EMBL" id="MCM1982412.1"/>
    </source>
</evidence>
<dbReference type="AlphaFoldDB" id="A0ABD4T123"/>
<proteinExistence type="predicted"/>
<reference evidence="1 2" key="1">
    <citation type="journal article" date="2015" name="Genome Announc.">
        <title>Draft Genome Sequence of Filamentous Marine Cyanobacterium Lyngbya confervoides Strain BDU141951.</title>
        <authorList>
            <person name="Chandrababunaidu M.M."/>
            <person name="Sen D."/>
            <person name="Tripathy S."/>
        </authorList>
    </citation>
    <scope>NUCLEOTIDE SEQUENCE [LARGE SCALE GENOMIC DNA]</scope>
    <source>
        <strain evidence="1 2">BDU141951</strain>
    </source>
</reference>
<accession>A0ABD4T123</accession>
<dbReference type="RefSeq" id="WP_201277354.1">
    <property type="nucleotide sequence ID" value="NZ_JTHE03000039.1"/>
</dbReference>
<keyword evidence="2" id="KW-1185">Reference proteome</keyword>
<dbReference type="EMBL" id="JTHE03000039">
    <property type="protein sequence ID" value="MCM1982412.1"/>
    <property type="molecule type" value="Genomic_DNA"/>
</dbReference>
<dbReference type="Proteomes" id="UP000031561">
    <property type="component" value="Unassembled WGS sequence"/>
</dbReference>
<protein>
    <submittedName>
        <fullName evidence="1">Uncharacterized protein</fullName>
    </submittedName>
</protein>
<name>A0ABD4T123_9CYAN</name>
<sequence>MPSPYNDLVVNALEQEVSRRQAFSAHERIQQRRQAIFQRTGVQPESTELVREMRQGKHRRA</sequence>